<organism evidence="1 2">
    <name type="scientific">Pseudothauera rhizosphaerae</name>
    <dbReference type="NCBI Taxonomy" id="2565932"/>
    <lineage>
        <taxon>Bacteria</taxon>
        <taxon>Pseudomonadati</taxon>
        <taxon>Pseudomonadota</taxon>
        <taxon>Betaproteobacteria</taxon>
        <taxon>Rhodocyclales</taxon>
        <taxon>Zoogloeaceae</taxon>
        <taxon>Pseudothauera</taxon>
    </lineage>
</organism>
<keyword evidence="2" id="KW-1185">Reference proteome</keyword>
<name>A0A4S4AQY6_9RHOO</name>
<accession>A0A4S4AQY6</accession>
<proteinExistence type="predicted"/>
<sequence>MSTDLVEQINLRLREEIARAGLTLAAAARAAGEASPQRMKDVAAGKQRCPIDLLARLDGTGIDVLYVLTGRRGPGNRPISATFSADEDILIDTFRATTPAGRTALTSVARALQEAGNPTRT</sequence>
<protein>
    <recommendedName>
        <fullName evidence="3">HTH cro/C1-type domain-containing protein</fullName>
    </recommendedName>
</protein>
<dbReference type="RefSeq" id="WP_136384552.1">
    <property type="nucleotide sequence ID" value="NZ_SSOD01000005.1"/>
</dbReference>
<evidence type="ECO:0008006" key="3">
    <source>
        <dbReference type="Google" id="ProtNLM"/>
    </source>
</evidence>
<reference evidence="1 2" key="1">
    <citation type="submission" date="2019-04" db="EMBL/GenBank/DDBJ databases">
        <title>Azoarcus rhizosphaerae sp. nov. isolated from rhizosphere of Ficus religiosa.</title>
        <authorList>
            <person name="Lin S.-Y."/>
            <person name="Hameed A."/>
            <person name="Hsu Y.-H."/>
            <person name="Young C.-C."/>
        </authorList>
    </citation>
    <scope>NUCLEOTIDE SEQUENCE [LARGE SCALE GENOMIC DNA]</scope>
    <source>
        <strain evidence="1 2">CC-YHH848</strain>
    </source>
</reference>
<evidence type="ECO:0000313" key="2">
    <source>
        <dbReference type="Proteomes" id="UP000307956"/>
    </source>
</evidence>
<dbReference type="Proteomes" id="UP000307956">
    <property type="component" value="Unassembled WGS sequence"/>
</dbReference>
<gene>
    <name evidence="1" type="ORF">E6O51_08540</name>
</gene>
<dbReference type="AlphaFoldDB" id="A0A4S4AQY6"/>
<comment type="caution">
    <text evidence="1">The sequence shown here is derived from an EMBL/GenBank/DDBJ whole genome shotgun (WGS) entry which is preliminary data.</text>
</comment>
<dbReference type="OrthoDB" id="7011085at2"/>
<evidence type="ECO:0000313" key="1">
    <source>
        <dbReference type="EMBL" id="THF62189.1"/>
    </source>
</evidence>
<dbReference type="EMBL" id="SSOD01000005">
    <property type="protein sequence ID" value="THF62189.1"/>
    <property type="molecule type" value="Genomic_DNA"/>
</dbReference>